<feature type="region of interest" description="Disordered" evidence="2">
    <location>
        <begin position="1"/>
        <end position="43"/>
    </location>
</feature>
<evidence type="ECO:0000313" key="3">
    <source>
        <dbReference type="EMBL" id="KAK0723215.1"/>
    </source>
</evidence>
<dbReference type="RefSeq" id="XP_060299139.1">
    <property type="nucleotide sequence ID" value="XM_060443821.1"/>
</dbReference>
<evidence type="ECO:0000256" key="2">
    <source>
        <dbReference type="SAM" id="MobiDB-lite"/>
    </source>
</evidence>
<dbReference type="PANTHER" id="PTHR11937">
    <property type="entry name" value="ACTIN"/>
    <property type="match status" value="1"/>
</dbReference>
<protein>
    <submittedName>
        <fullName evidence="3">Uncharacterized protein</fullName>
    </submittedName>
</protein>
<reference evidence="3" key="1">
    <citation type="submission" date="2023-06" db="EMBL/GenBank/DDBJ databases">
        <title>Genome-scale phylogeny and comparative genomics of the fungal order Sordariales.</title>
        <authorList>
            <consortium name="Lawrence Berkeley National Laboratory"/>
            <person name="Hensen N."/>
            <person name="Bonometti L."/>
            <person name="Westerberg I."/>
            <person name="Brannstrom I.O."/>
            <person name="Guillou S."/>
            <person name="Cros-Aarteil S."/>
            <person name="Calhoun S."/>
            <person name="Haridas S."/>
            <person name="Kuo A."/>
            <person name="Mondo S."/>
            <person name="Pangilinan J."/>
            <person name="Riley R."/>
            <person name="LaButti K."/>
            <person name="Andreopoulos B."/>
            <person name="Lipzen A."/>
            <person name="Chen C."/>
            <person name="Yanf M."/>
            <person name="Daum C."/>
            <person name="Ng V."/>
            <person name="Clum A."/>
            <person name="Steindorff A."/>
            <person name="Ohm R."/>
            <person name="Martin F."/>
            <person name="Silar P."/>
            <person name="Natvig D."/>
            <person name="Lalanne C."/>
            <person name="Gautier V."/>
            <person name="Ament-velasquez S.L."/>
            <person name="Kruys A."/>
            <person name="Hutchinson M.I."/>
            <person name="Powell A.J."/>
            <person name="Barry K."/>
            <person name="Miller A.N."/>
            <person name="Grigoriev I.V."/>
            <person name="Debuchy R."/>
            <person name="Gladieux P."/>
            <person name="Thoren M.H."/>
            <person name="Johannesson H."/>
        </authorList>
    </citation>
    <scope>NUCLEOTIDE SEQUENCE</scope>
    <source>
        <strain evidence="3">SMH2392-1A</strain>
    </source>
</reference>
<organism evidence="3 4">
    <name type="scientific">Lasiosphaeria miniovina</name>
    <dbReference type="NCBI Taxonomy" id="1954250"/>
    <lineage>
        <taxon>Eukaryota</taxon>
        <taxon>Fungi</taxon>
        <taxon>Dikarya</taxon>
        <taxon>Ascomycota</taxon>
        <taxon>Pezizomycotina</taxon>
        <taxon>Sordariomycetes</taxon>
        <taxon>Sordariomycetidae</taxon>
        <taxon>Sordariales</taxon>
        <taxon>Lasiosphaeriaceae</taxon>
        <taxon>Lasiosphaeria</taxon>
    </lineage>
</organism>
<feature type="compositionally biased region" description="Basic and acidic residues" evidence="2">
    <location>
        <begin position="488"/>
        <end position="502"/>
    </location>
</feature>
<dbReference type="GeneID" id="85327091"/>
<dbReference type="SUPFAM" id="SSF53067">
    <property type="entry name" value="Actin-like ATPase domain"/>
    <property type="match status" value="2"/>
</dbReference>
<name>A0AA40E162_9PEZI</name>
<proteinExistence type="inferred from homology"/>
<feature type="region of interest" description="Disordered" evidence="2">
    <location>
        <begin position="439"/>
        <end position="503"/>
    </location>
</feature>
<keyword evidence="4" id="KW-1185">Reference proteome</keyword>
<sequence>MASSTGPPTTLPHRSVANIRSPPAAGHHGPSSGPSTPLRPITSAFASPSSLRAEEDLIIIEFGTRKLQVGFAGDAAPRGSIWFGPDHQRRVGDFRAWQTDYHDDWRNAAAGKSWGCDHELWQSDIRGLDLGLVGDKIERALKDAFSRYLLIDSRPRRVVCVLPSDLPIPLLSTALDSLFNRFQSPTVSLFSSPVASAVAAGMRSALVIDLGWSETVVTAVYEYREVNCGRTIRGGRMLVEQTHNLLAKHLPQARKETEAAHSSQQAQDYALSFEECDEITTRMVWCKPYHAATTTVAQTAEGLPTVQEHDESDARGHSSSGKAATATIPLKSAKPPTLLNLPYDLLTEPCENTFFDSRYSQSSFDDHELPVYLLVYRSLLNLPLDVRAICMSRIIFTGGCTGVLGLRKRIFDEVSHLIQQRGWDPVQGKATEQLRSNLKLNRGTRQAGTGPTDAASQAGGSSGGGGGGGGEEQDGVWHDAANNTPKVDPIDEQLKRGGDKRPRVQGQMRALESLGAWTGASMISHLKTPAIATIGRDLWLQQGAAGASKASDVDPKTQQRQSLGAGGLIRGAAASSAWTLGVWGAN</sequence>
<dbReference type="Pfam" id="PF00022">
    <property type="entry name" value="Actin"/>
    <property type="match status" value="1"/>
</dbReference>
<dbReference type="InterPro" id="IPR043129">
    <property type="entry name" value="ATPase_NBD"/>
</dbReference>
<dbReference type="AlphaFoldDB" id="A0AA40E162"/>
<feature type="compositionally biased region" description="Gly residues" evidence="2">
    <location>
        <begin position="460"/>
        <end position="470"/>
    </location>
</feature>
<dbReference type="Proteomes" id="UP001172101">
    <property type="component" value="Unassembled WGS sequence"/>
</dbReference>
<evidence type="ECO:0000256" key="1">
    <source>
        <dbReference type="RuleBase" id="RU000487"/>
    </source>
</evidence>
<comment type="similarity">
    <text evidence="1">Belongs to the actin family.</text>
</comment>
<evidence type="ECO:0000313" key="4">
    <source>
        <dbReference type="Proteomes" id="UP001172101"/>
    </source>
</evidence>
<dbReference type="Gene3D" id="3.90.640.10">
    <property type="entry name" value="Actin, Chain A, domain 4"/>
    <property type="match status" value="1"/>
</dbReference>
<feature type="region of interest" description="Disordered" evidence="2">
    <location>
        <begin position="305"/>
        <end position="326"/>
    </location>
</feature>
<feature type="compositionally biased region" description="Polar residues" evidence="2">
    <location>
        <begin position="439"/>
        <end position="449"/>
    </location>
</feature>
<dbReference type="EMBL" id="JAUIRO010000003">
    <property type="protein sequence ID" value="KAK0723215.1"/>
    <property type="molecule type" value="Genomic_DNA"/>
</dbReference>
<dbReference type="InterPro" id="IPR004000">
    <property type="entry name" value="Actin"/>
</dbReference>
<feature type="compositionally biased region" description="Basic and acidic residues" evidence="2">
    <location>
        <begin position="307"/>
        <end position="316"/>
    </location>
</feature>
<dbReference type="Gene3D" id="3.30.420.40">
    <property type="match status" value="2"/>
</dbReference>
<comment type="caution">
    <text evidence="3">The sequence shown here is derived from an EMBL/GenBank/DDBJ whole genome shotgun (WGS) entry which is preliminary data.</text>
</comment>
<accession>A0AA40E162</accession>
<gene>
    <name evidence="3" type="ORF">B0T26DRAFT_740228</name>
</gene>
<dbReference type="SMART" id="SM00268">
    <property type="entry name" value="ACTIN"/>
    <property type="match status" value="1"/>
</dbReference>